<dbReference type="AlphaFoldDB" id="A0AAW5YZK0"/>
<sequence length="71" mass="7864">MEDEHVCPFCQFDGENGLAQEAIINDVEVVTYLEEGRYGYGKWLVVQVGGESLPHDVDAAISYCPVCGRKL</sequence>
<reference evidence="1" key="1">
    <citation type="submission" date="2023-01" db="EMBL/GenBank/DDBJ databases">
        <title>Sequencing of the bacterial strains from artisanal fermented milk Matsoni.</title>
        <authorList>
            <person name="Rozman V."/>
            <person name="Accetto T."/>
            <person name="Bogovic Matijasic B."/>
        </authorList>
    </citation>
    <scope>NUCLEOTIDE SEQUENCE</scope>
    <source>
        <strain evidence="1">Lbl333</strain>
    </source>
</reference>
<dbReference type="Proteomes" id="UP001210502">
    <property type="component" value="Unassembled WGS sequence"/>
</dbReference>
<gene>
    <name evidence="1" type="ORF">PF586_08855</name>
</gene>
<protein>
    <submittedName>
        <fullName evidence="1">Uncharacterized protein</fullName>
    </submittedName>
</protein>
<evidence type="ECO:0000313" key="1">
    <source>
        <dbReference type="EMBL" id="MDA3768538.1"/>
    </source>
</evidence>
<proteinExistence type="predicted"/>
<name>A0AAW5YZK0_9LACO</name>
<comment type="caution">
    <text evidence="1">The sequence shown here is derived from an EMBL/GenBank/DDBJ whole genome shotgun (WGS) entry which is preliminary data.</text>
</comment>
<accession>A0AAW5YZK0</accession>
<dbReference type="RefSeq" id="WP_271024867.1">
    <property type="nucleotide sequence ID" value="NZ_JAQIEY010000038.1"/>
</dbReference>
<evidence type="ECO:0000313" key="2">
    <source>
        <dbReference type="Proteomes" id="UP001210502"/>
    </source>
</evidence>
<dbReference type="EMBL" id="JAQIEY010000038">
    <property type="protein sequence ID" value="MDA3768538.1"/>
    <property type="molecule type" value="Genomic_DNA"/>
</dbReference>
<organism evidence="1 2">
    <name type="scientific">Lactobacillus delbrueckii</name>
    <dbReference type="NCBI Taxonomy" id="1584"/>
    <lineage>
        <taxon>Bacteria</taxon>
        <taxon>Bacillati</taxon>
        <taxon>Bacillota</taxon>
        <taxon>Bacilli</taxon>
        <taxon>Lactobacillales</taxon>
        <taxon>Lactobacillaceae</taxon>
        <taxon>Lactobacillus</taxon>
    </lineage>
</organism>